<dbReference type="Proteomes" id="UP001345827">
    <property type="component" value="Unassembled WGS sequence"/>
</dbReference>
<protein>
    <submittedName>
        <fullName evidence="1">Uncharacterized protein</fullName>
    </submittedName>
</protein>
<dbReference type="EMBL" id="JAXLQG010000025">
    <property type="protein sequence ID" value="KAK5528709.1"/>
    <property type="molecule type" value="Genomic_DNA"/>
</dbReference>
<comment type="caution">
    <text evidence="1">The sequence shown here is derived from an EMBL/GenBank/DDBJ whole genome shotgun (WGS) entry which is preliminary data.</text>
</comment>
<reference evidence="1 2" key="1">
    <citation type="submission" date="2023-06" db="EMBL/GenBank/DDBJ databases">
        <title>Black Yeasts Isolated from many extreme environments.</title>
        <authorList>
            <person name="Coleine C."/>
            <person name="Stajich J.E."/>
            <person name="Selbmann L."/>
        </authorList>
    </citation>
    <scope>NUCLEOTIDE SEQUENCE [LARGE SCALE GENOMIC DNA]</scope>
    <source>
        <strain evidence="1 2">CCFEE 5887</strain>
    </source>
</reference>
<gene>
    <name evidence="1" type="ORF">LTR25_010322</name>
</gene>
<evidence type="ECO:0000313" key="1">
    <source>
        <dbReference type="EMBL" id="KAK5528709.1"/>
    </source>
</evidence>
<accession>A0AAV9PVD2</accession>
<name>A0AAV9PVD2_9PEZI</name>
<dbReference type="AlphaFoldDB" id="A0AAV9PVD2"/>
<keyword evidence="2" id="KW-1185">Reference proteome</keyword>
<proteinExistence type="predicted"/>
<organism evidence="1 2">
    <name type="scientific">Vermiconidia calcicola</name>
    <dbReference type="NCBI Taxonomy" id="1690605"/>
    <lineage>
        <taxon>Eukaryota</taxon>
        <taxon>Fungi</taxon>
        <taxon>Dikarya</taxon>
        <taxon>Ascomycota</taxon>
        <taxon>Pezizomycotina</taxon>
        <taxon>Dothideomycetes</taxon>
        <taxon>Dothideomycetidae</taxon>
        <taxon>Mycosphaerellales</taxon>
        <taxon>Extremaceae</taxon>
        <taxon>Vermiconidia</taxon>
    </lineage>
</organism>
<evidence type="ECO:0000313" key="2">
    <source>
        <dbReference type="Proteomes" id="UP001345827"/>
    </source>
</evidence>
<sequence length="289" mass="32625">MLRSPPQELSYHSQDCGNHHVDINFKAKVPDHTIFSGISPASTKQIRYGTGDVHRVAAYQPQHPNQPAEAAVTMADGRAYPGLQQVASDMRGRVRGRVTDSPAVAGNEARAMRVLEVMNDFRTLQLHISSLITRIEAHPPDQPSYYLDGYVVLRQCAADSQAILATHFNPGNIGLQAGQVDESEVTKATLQRIILDACTRRLQAHKIYLRASAAMRWIQMRVQLLRGEKPGQRHVNALRAIDQRLRQELSDITDDHVVSDLRNADRRKGYWLDEDPALERMLAWIRMQR</sequence>